<sequence length="364" mass="40869">MLERIRIPRRGLGRPRERPARVLADKAYSSRDNRANLRRRGIKAVVPIKKDQQANRLKRGSAGGRPPGFDALDHGFGRRMDMIVGGVPHWRRQSTQACQRLVGRWSALACSLGREHDQSRLHAGSRSCTRRAVHERTIMSTDQFGLAEGDYVPDPDRDTTLLIDAFYDHLAATLLEYALPSDLTTAMRARQGELEAANQHLIVDEPARHNLRMTLALVAAYEFLLPRLGRQTAIAAVRAAFVEPLGDTMKEGTRAMLDTAPDAFQAMVELSKSREEYAFGKGFVFARPVDDDKRYHVDVRRCFYHDVLVANSAPELTPVMCAFDANWIEAIAPDRHGFHFDRRTTIGTGGTHCPFHFSRSQEAG</sequence>
<dbReference type="EMBL" id="JACIBV010000002">
    <property type="protein sequence ID" value="MBB3732965.1"/>
    <property type="molecule type" value="Genomic_DNA"/>
</dbReference>
<name>A0A7W5VG07_9ACTN</name>
<reference evidence="1 2" key="1">
    <citation type="submission" date="2020-08" db="EMBL/GenBank/DDBJ databases">
        <title>Sequencing the genomes of 1000 actinobacteria strains.</title>
        <authorList>
            <person name="Klenk H.-P."/>
        </authorList>
    </citation>
    <scope>NUCLEOTIDE SEQUENCE [LARGE SCALE GENOMIC DNA]</scope>
    <source>
        <strain evidence="1 2">DSM 44320</strain>
    </source>
</reference>
<gene>
    <name evidence="1" type="ORF">FHR33_008912</name>
</gene>
<evidence type="ECO:0000313" key="2">
    <source>
        <dbReference type="Proteomes" id="UP000579945"/>
    </source>
</evidence>
<evidence type="ECO:0000313" key="1">
    <source>
        <dbReference type="EMBL" id="MBB3732965.1"/>
    </source>
</evidence>
<accession>A0A7W5VG07</accession>
<dbReference type="InterPro" id="IPR026002">
    <property type="entry name" value="ATC_hydrolase-like"/>
</dbReference>
<proteinExistence type="predicted"/>
<dbReference type="Pfam" id="PF14196">
    <property type="entry name" value="ATC_hydrolase"/>
    <property type="match status" value="1"/>
</dbReference>
<comment type="caution">
    <text evidence="1">The sequence shown here is derived from an EMBL/GenBank/DDBJ whole genome shotgun (WGS) entry which is preliminary data.</text>
</comment>
<keyword evidence="2" id="KW-1185">Reference proteome</keyword>
<protein>
    <recommendedName>
        <fullName evidence="3">L-2-amino-thiazoline-4-carboxylic acid hydrolase</fullName>
    </recommendedName>
</protein>
<evidence type="ECO:0008006" key="3">
    <source>
        <dbReference type="Google" id="ProtNLM"/>
    </source>
</evidence>
<dbReference type="Proteomes" id="UP000579945">
    <property type="component" value="Unassembled WGS sequence"/>
</dbReference>
<dbReference type="AlphaFoldDB" id="A0A7W5VG07"/>
<organism evidence="1 2">
    <name type="scientific">Nonomuraea dietziae</name>
    <dbReference type="NCBI Taxonomy" id="65515"/>
    <lineage>
        <taxon>Bacteria</taxon>
        <taxon>Bacillati</taxon>
        <taxon>Actinomycetota</taxon>
        <taxon>Actinomycetes</taxon>
        <taxon>Streptosporangiales</taxon>
        <taxon>Streptosporangiaceae</taxon>
        <taxon>Nonomuraea</taxon>
    </lineage>
</organism>